<dbReference type="EMBL" id="PUAP01000020">
    <property type="protein sequence ID" value="PQF23743.1"/>
    <property type="molecule type" value="Genomic_DNA"/>
</dbReference>
<reference evidence="2 3" key="1">
    <citation type="journal article" date="2018" name="Pathog. Dis.">
        <title>Whole-genome sequencing based characterization of antimicrobial resistance in Enterococcus.</title>
        <authorList>
            <person name="Tyson G."/>
        </authorList>
    </citation>
    <scope>NUCLEOTIDE SEQUENCE [LARGE SCALE GENOMIC DNA]</scope>
    <source>
        <strain evidence="2 3">CVM N55263</strain>
    </source>
</reference>
<proteinExistence type="predicted"/>
<protein>
    <submittedName>
        <fullName evidence="2">Uncharacterized protein</fullName>
    </submittedName>
</protein>
<dbReference type="Proteomes" id="UP000237934">
    <property type="component" value="Unassembled WGS sequence"/>
</dbReference>
<feature type="transmembrane region" description="Helical" evidence="1">
    <location>
        <begin position="172"/>
        <end position="193"/>
    </location>
</feature>
<feature type="transmembrane region" description="Helical" evidence="1">
    <location>
        <begin position="20"/>
        <end position="39"/>
    </location>
</feature>
<keyword evidence="1" id="KW-1133">Transmembrane helix</keyword>
<keyword evidence="1" id="KW-0472">Membrane</keyword>
<organism evidence="2 3">
    <name type="scientific">Enterococcus mundtii</name>
    <dbReference type="NCBI Taxonomy" id="53346"/>
    <lineage>
        <taxon>Bacteria</taxon>
        <taxon>Bacillati</taxon>
        <taxon>Bacillota</taxon>
        <taxon>Bacilli</taxon>
        <taxon>Lactobacillales</taxon>
        <taxon>Enterococcaceae</taxon>
        <taxon>Enterococcus</taxon>
    </lineage>
</organism>
<sequence>MSNNSLSPKDIYSFFRDHLKVYIVSFIISLLLVGGLFFYSNYSQSKIENTNQINRPLFSFILENSQGNIVTASGAVKQVFLTSLQEKNQFSDETLEKLSVGYNDIQNTIDVQFTDDVPEQEQKQISELLQKEMTNNELPFFDNKTFYYINKDIQFNKSLPVQVSEGISIKKIILLVLVMIVITVGLGTLLVSWKEYRTKVITQKFTLGNDVQAIDINSLDLSTVEEKLNIINSLLNGTSKNKFLVLEENNIIDRNQISKQNNTNIFSNLNHIIEPVSFKPDEILIVCFKKNTTKKWYREQLEIAKALTNIIKIIYI</sequence>
<evidence type="ECO:0000313" key="3">
    <source>
        <dbReference type="Proteomes" id="UP000237934"/>
    </source>
</evidence>
<dbReference type="RefSeq" id="WP_104871481.1">
    <property type="nucleotide sequence ID" value="NZ_PUAP01000020.1"/>
</dbReference>
<dbReference type="AlphaFoldDB" id="A0A2S7RV79"/>
<evidence type="ECO:0000256" key="1">
    <source>
        <dbReference type="SAM" id="Phobius"/>
    </source>
</evidence>
<evidence type="ECO:0000313" key="2">
    <source>
        <dbReference type="EMBL" id="PQF23743.1"/>
    </source>
</evidence>
<accession>A0A2S7RV79</accession>
<keyword evidence="1" id="KW-0812">Transmembrane</keyword>
<name>A0A2S7RV79_ENTMU</name>
<comment type="caution">
    <text evidence="2">The sequence shown here is derived from an EMBL/GenBank/DDBJ whole genome shotgun (WGS) entry which is preliminary data.</text>
</comment>
<gene>
    <name evidence="2" type="ORF">CUS89_06305</name>
</gene>